<dbReference type="PANTHER" id="PTHR24094:SF15">
    <property type="entry name" value="AMP-DEPENDENT SYNTHETASE_LIGASE DOMAIN-CONTAINING PROTEIN-RELATED"/>
    <property type="match status" value="1"/>
</dbReference>
<dbReference type="Pfam" id="PF07510">
    <property type="entry name" value="GmrSD_C"/>
    <property type="match status" value="1"/>
</dbReference>
<keyword evidence="2" id="KW-0732">Signal</keyword>
<feature type="region of interest" description="Disordered" evidence="1">
    <location>
        <begin position="382"/>
        <end position="425"/>
    </location>
</feature>
<dbReference type="EMBL" id="CP129683">
    <property type="protein sequence ID" value="XDS51324.1"/>
    <property type="molecule type" value="Genomic_DNA"/>
</dbReference>
<dbReference type="EMBL" id="CP129675">
    <property type="protein sequence ID" value="XDS47039.1"/>
    <property type="molecule type" value="Genomic_DNA"/>
</dbReference>
<protein>
    <submittedName>
        <fullName evidence="5">DUF1524 domain-containing protein</fullName>
    </submittedName>
</protein>
<proteinExistence type="predicted"/>
<dbReference type="InterPro" id="IPR006637">
    <property type="entry name" value="ChW"/>
</dbReference>
<evidence type="ECO:0000313" key="4">
    <source>
        <dbReference type="EMBL" id="XDS47039.1"/>
    </source>
</evidence>
<dbReference type="RefSeq" id="WP_369342288.1">
    <property type="nucleotide sequence ID" value="NZ_CP129675.1"/>
</dbReference>
<dbReference type="PANTHER" id="PTHR24094">
    <property type="entry name" value="SECRETED PROTEIN"/>
    <property type="match status" value="1"/>
</dbReference>
<reference evidence="5" key="1">
    <citation type="submission" date="2023-07" db="EMBL/GenBank/DDBJ databases">
        <title>Bifidobacterium aquikefiriaerophilum sp. nov. and Bifidobacterium eccum sp. nov., isolated from water kefir.</title>
        <authorList>
            <person name="Breselge S."/>
            <person name="Bellassi P."/>
            <person name="Barcenilla C."/>
            <person name="Alvarez-Ordonez A."/>
            <person name="Morelli L."/>
            <person name="Cotter P.D."/>
        </authorList>
    </citation>
    <scope>NUCLEOTIDE SEQUENCE</scope>
    <source>
        <strain evidence="6">WK012_4_13</strain>
        <strain evidence="5">WK013_4_14</strain>
        <strain evidence="4">WK048_4_13</strain>
    </source>
</reference>
<feature type="domain" description="GmrSD restriction endonucleases C-terminal" evidence="3">
    <location>
        <begin position="79"/>
        <end position="218"/>
    </location>
</feature>
<feature type="signal peptide" evidence="2">
    <location>
        <begin position="1"/>
        <end position="19"/>
    </location>
</feature>
<gene>
    <name evidence="6" type="ORF">QN062_03915</name>
    <name evidence="5" type="ORF">QN216_07930</name>
    <name evidence="4" type="ORF">QN217_02530</name>
</gene>
<evidence type="ECO:0000256" key="1">
    <source>
        <dbReference type="SAM" id="MobiDB-lite"/>
    </source>
</evidence>
<evidence type="ECO:0000313" key="5">
    <source>
        <dbReference type="EMBL" id="XDS48255.1"/>
    </source>
</evidence>
<dbReference type="Pfam" id="PF07538">
    <property type="entry name" value="ChW"/>
    <property type="match status" value="3"/>
</dbReference>
<feature type="compositionally biased region" description="Low complexity" evidence="1">
    <location>
        <begin position="396"/>
        <end position="412"/>
    </location>
</feature>
<sequence length="466" mass="49783">MQRMRGALLSFITIVTMIAATLAPTPGSQFGVSQAQATQTQKASSALAGLKVSPAASMNGYSRSQFGPAWEDIDGNGCDTRNDILKRDLKNVTYLDAGKCKVGTGMLNDPYTGKTIDFVSGATTSSDVQIDHVVALGDAWTTGAQGLGEQEREDLANDPLNLLAVDGSANQSKGDRDASQWLPSYAKSDCSYVARQITVKQRYGLWITNSEKQSMAQVLASCPNEPTATAGSLSISTSAPTPSLTYRTHVQTYGWQGWVKDGQISGTTGKSKRLEAINIKVSDRVPATSGEIQYRTHVQTYGWQGWVSTGAMSGTSGKAKRLEAISIRLTGNLASAYDVYYHVHAQHFGWLGWARDGADAGTTGYSYRLEAIQIELIPKGSAAPGSTADSFRQAPKKATPAKTTKPTQASKPAKPRQPSKPAASLPIKKSGAFCKAAEKGTKAQTSTGVKLTCTTISTDNRLRWRH</sequence>
<dbReference type="SMART" id="SM00728">
    <property type="entry name" value="ChW"/>
    <property type="match status" value="3"/>
</dbReference>
<evidence type="ECO:0000256" key="2">
    <source>
        <dbReference type="SAM" id="SignalP"/>
    </source>
</evidence>
<dbReference type="EMBL" id="CP129682">
    <property type="protein sequence ID" value="XDS48255.1"/>
    <property type="molecule type" value="Genomic_DNA"/>
</dbReference>
<name>A0AB39UHX4_9BIFI</name>
<evidence type="ECO:0000259" key="3">
    <source>
        <dbReference type="Pfam" id="PF07510"/>
    </source>
</evidence>
<accession>A0AB39UHX4</accession>
<dbReference type="AlphaFoldDB" id="A0AB39UHX4"/>
<organism evidence="5">
    <name type="scientific">Bifidobacterium fermentum</name>
    <dbReference type="NCBI Taxonomy" id="3059035"/>
    <lineage>
        <taxon>Bacteria</taxon>
        <taxon>Bacillati</taxon>
        <taxon>Actinomycetota</taxon>
        <taxon>Actinomycetes</taxon>
        <taxon>Bifidobacteriales</taxon>
        <taxon>Bifidobacteriaceae</taxon>
        <taxon>Bifidobacterium</taxon>
    </lineage>
</organism>
<evidence type="ECO:0000313" key="6">
    <source>
        <dbReference type="EMBL" id="XDS51324.1"/>
    </source>
</evidence>
<dbReference type="InterPro" id="IPR011089">
    <property type="entry name" value="GmrSD_C"/>
</dbReference>
<feature type="chain" id="PRO_5044175364" evidence="2">
    <location>
        <begin position="20"/>
        <end position="466"/>
    </location>
</feature>
<dbReference type="KEGG" id="bfk:QN062_03915"/>